<accession>A0ABU9FQ27</accession>
<comment type="caution">
    <text evidence="2">The sequence shown here is derived from an EMBL/GenBank/DDBJ whole genome shotgun (WGS) entry which is preliminary data.</text>
</comment>
<feature type="signal peptide" evidence="1">
    <location>
        <begin position="1"/>
        <end position="24"/>
    </location>
</feature>
<gene>
    <name evidence="2" type="ORF">V8Z71_08355</name>
</gene>
<evidence type="ECO:0000256" key="1">
    <source>
        <dbReference type="SAM" id="SignalP"/>
    </source>
</evidence>
<protein>
    <recommendedName>
        <fullName evidence="4">Porin</fullName>
    </recommendedName>
</protein>
<dbReference type="EMBL" id="JBANDX010000005">
    <property type="protein sequence ID" value="MEL0608320.1"/>
    <property type="molecule type" value="Genomic_DNA"/>
</dbReference>
<keyword evidence="3" id="KW-1185">Reference proteome</keyword>
<evidence type="ECO:0008006" key="4">
    <source>
        <dbReference type="Google" id="ProtNLM"/>
    </source>
</evidence>
<dbReference type="RefSeq" id="WP_341634821.1">
    <property type="nucleotide sequence ID" value="NZ_JBANDX010000005.1"/>
</dbReference>
<evidence type="ECO:0000313" key="3">
    <source>
        <dbReference type="Proteomes" id="UP001377160"/>
    </source>
</evidence>
<evidence type="ECO:0000313" key="2">
    <source>
        <dbReference type="EMBL" id="MEL0608320.1"/>
    </source>
</evidence>
<reference evidence="2 3" key="1">
    <citation type="submission" date="2024-02" db="EMBL/GenBank/DDBJ databases">
        <title>Bacteria isolated from the canopy kelp, Nereocystis luetkeana.</title>
        <authorList>
            <person name="Pfister C.A."/>
            <person name="Younker I.T."/>
            <person name="Light S.H."/>
        </authorList>
    </citation>
    <scope>NUCLEOTIDE SEQUENCE [LARGE SCALE GENOMIC DNA]</scope>
    <source>
        <strain evidence="2 3">TI.1.15</strain>
    </source>
</reference>
<name>A0ABU9FQ27_9VIBR</name>
<sequence length="247" mass="26772">MSIKHTVSLTALTALVLTSTSLYAEEDHDPSDIARATTSFTVGATNNGDVKGMLTYGFGVTDTQQGMVAVEGNMNQEGKYNDSRIQYFHVFNFENPTVPKVAASIDMIDNASMTTAALGAVVAITPVEQFSMYLRGGVLAGEYSDAMTNQFNVSDDSAVGGMAAGYFTLKTGQDGTYIMLSPEYTYVDGDIETSTLRSSVRIGTPMNAAMNHWGEFRLENTYGSVKSAALKQDIDDTVAWFMYKSFF</sequence>
<dbReference type="Proteomes" id="UP001377160">
    <property type="component" value="Unassembled WGS sequence"/>
</dbReference>
<proteinExistence type="predicted"/>
<feature type="chain" id="PRO_5046631293" description="Porin" evidence="1">
    <location>
        <begin position="25"/>
        <end position="247"/>
    </location>
</feature>
<organism evidence="2 3">
    <name type="scientific">Vibrio echinoideorum</name>
    <dbReference type="NCBI Taxonomy" id="2100116"/>
    <lineage>
        <taxon>Bacteria</taxon>
        <taxon>Pseudomonadati</taxon>
        <taxon>Pseudomonadota</taxon>
        <taxon>Gammaproteobacteria</taxon>
        <taxon>Vibrionales</taxon>
        <taxon>Vibrionaceae</taxon>
        <taxon>Vibrio</taxon>
    </lineage>
</organism>
<keyword evidence="1" id="KW-0732">Signal</keyword>